<feature type="transmembrane region" description="Helical" evidence="2">
    <location>
        <begin position="6"/>
        <end position="25"/>
    </location>
</feature>
<keyword evidence="2" id="KW-1133">Transmembrane helix</keyword>
<dbReference type="PANTHER" id="PTHR12558:SF13">
    <property type="entry name" value="CELL DIVISION CYCLE PROTEIN 27 HOMOLOG"/>
    <property type="match status" value="1"/>
</dbReference>
<dbReference type="PROSITE" id="PS50293">
    <property type="entry name" value="TPR_REGION"/>
    <property type="match status" value="1"/>
</dbReference>
<proteinExistence type="predicted"/>
<keyword evidence="1" id="KW-0802">TPR repeat</keyword>
<evidence type="ECO:0000256" key="2">
    <source>
        <dbReference type="SAM" id="Phobius"/>
    </source>
</evidence>
<evidence type="ECO:0000313" key="3">
    <source>
        <dbReference type="EMBL" id="KKW34900.1"/>
    </source>
</evidence>
<keyword evidence="2" id="KW-0812">Transmembrane</keyword>
<dbReference type="Gene3D" id="1.25.40.10">
    <property type="entry name" value="Tetratricopeptide repeat domain"/>
    <property type="match status" value="1"/>
</dbReference>
<name>A0A0G1XVD9_9BACT</name>
<dbReference type="PANTHER" id="PTHR12558">
    <property type="entry name" value="CELL DIVISION CYCLE 16,23,27"/>
    <property type="match status" value="1"/>
</dbReference>
<comment type="caution">
    <text evidence="3">The sequence shown here is derived from an EMBL/GenBank/DDBJ whole genome shotgun (WGS) entry which is preliminary data.</text>
</comment>
<protein>
    <submittedName>
        <fullName evidence="3">Uncharacterized protein</fullName>
    </submittedName>
</protein>
<dbReference type="EMBL" id="LCRM01000059">
    <property type="protein sequence ID" value="KKW34900.1"/>
    <property type="molecule type" value="Genomic_DNA"/>
</dbReference>
<evidence type="ECO:0000256" key="1">
    <source>
        <dbReference type="PROSITE-ProRule" id="PRU00339"/>
    </source>
</evidence>
<dbReference type="Proteomes" id="UP000034290">
    <property type="component" value="Unassembled WGS sequence"/>
</dbReference>
<dbReference type="SMART" id="SM00028">
    <property type="entry name" value="TPR"/>
    <property type="match status" value="3"/>
</dbReference>
<dbReference type="InterPro" id="IPR019734">
    <property type="entry name" value="TPR_rpt"/>
</dbReference>
<dbReference type="SUPFAM" id="SSF48452">
    <property type="entry name" value="TPR-like"/>
    <property type="match status" value="1"/>
</dbReference>
<dbReference type="InterPro" id="IPR011990">
    <property type="entry name" value="TPR-like_helical_dom_sf"/>
</dbReference>
<gene>
    <name evidence="3" type="ORF">UY81_C0059G0005</name>
</gene>
<dbReference type="AlphaFoldDB" id="A0A0G1XVD9"/>
<feature type="repeat" description="TPR" evidence="1">
    <location>
        <begin position="149"/>
        <end position="182"/>
    </location>
</feature>
<dbReference type="Pfam" id="PF14559">
    <property type="entry name" value="TPR_19"/>
    <property type="match status" value="1"/>
</dbReference>
<reference evidence="3 4" key="1">
    <citation type="journal article" date="2015" name="Nature">
        <title>rRNA introns, odd ribosomes, and small enigmatic genomes across a large radiation of phyla.</title>
        <authorList>
            <person name="Brown C.T."/>
            <person name="Hug L.A."/>
            <person name="Thomas B.C."/>
            <person name="Sharon I."/>
            <person name="Castelle C.J."/>
            <person name="Singh A."/>
            <person name="Wilkins M.J."/>
            <person name="Williams K.H."/>
            <person name="Banfield J.F."/>
        </authorList>
    </citation>
    <scope>NUCLEOTIDE SEQUENCE [LARGE SCALE GENOMIC DNA]</scope>
</reference>
<accession>A0A0G1XVD9</accession>
<sequence length="263" mass="29367">MTWLAYLIPSVIAVAALAVIVTVYVRAFPKASALDLEAMTLHRQQKRKANLVENRLRRKLSTLLLSFQAFYKPIGQVLTKLLRGVFHNLVALEKRYRLAAKGSVSTTTEPAATSVVTAVQEGTALFEDGKLAEAEKKFIAAVGLDSRSLDAYRGLAQVYEAMGDKVHAIATLQFMVQLDPKDEAIYRELGELQVDTEKYEDALESFEQALELGPNSPKNLDALIEVAILNKLKYKAQSTLDKLKEVNPENQKLQKYQEEIDQL</sequence>
<dbReference type="PROSITE" id="PS50005">
    <property type="entry name" value="TPR"/>
    <property type="match status" value="2"/>
</dbReference>
<dbReference type="Pfam" id="PF13432">
    <property type="entry name" value="TPR_16"/>
    <property type="match status" value="1"/>
</dbReference>
<feature type="repeat" description="TPR" evidence="1">
    <location>
        <begin position="183"/>
        <end position="216"/>
    </location>
</feature>
<evidence type="ECO:0000313" key="4">
    <source>
        <dbReference type="Proteomes" id="UP000034290"/>
    </source>
</evidence>
<keyword evidence="2" id="KW-0472">Membrane</keyword>
<organism evidence="3 4">
    <name type="scientific">Candidatus Giovannonibacteria bacterium GW2011_GWA2_53_7</name>
    <dbReference type="NCBI Taxonomy" id="1618650"/>
    <lineage>
        <taxon>Bacteria</taxon>
        <taxon>Candidatus Giovannoniibacteriota</taxon>
    </lineage>
</organism>